<proteinExistence type="predicted"/>
<protein>
    <submittedName>
        <fullName evidence="1">Uncharacterized protein</fullName>
    </submittedName>
</protein>
<dbReference type="AlphaFoldDB" id="A0A2V1AWJ2"/>
<accession>A0A2V1AWJ2</accession>
<name>A0A2V1AWJ2_9ASCO</name>
<reference evidence="1 2" key="1">
    <citation type="submission" date="2017-12" db="EMBL/GenBank/DDBJ databases">
        <title>Genome Sequence of a Multidrug-Resistant Candida haemulonii Isolate from a Patient with Chronic Leg Ulcers in Israel.</title>
        <authorList>
            <person name="Chow N.A."/>
            <person name="Gade L."/>
            <person name="Batra D."/>
            <person name="Rowe L.A."/>
            <person name="Ben-Ami R."/>
            <person name="Loparev V.N."/>
            <person name="Litvintseva A.P."/>
        </authorList>
    </citation>
    <scope>NUCLEOTIDE SEQUENCE [LARGE SCALE GENOMIC DNA]</scope>
    <source>
        <strain evidence="1 2">B11899</strain>
    </source>
</reference>
<dbReference type="RefSeq" id="XP_025343099.1">
    <property type="nucleotide sequence ID" value="XM_025488437.1"/>
</dbReference>
<comment type="caution">
    <text evidence="1">The sequence shown here is derived from an EMBL/GenBank/DDBJ whole genome shotgun (WGS) entry which is preliminary data.</text>
</comment>
<evidence type="ECO:0000313" key="2">
    <source>
        <dbReference type="Proteomes" id="UP000244309"/>
    </source>
</evidence>
<dbReference type="VEuPathDB" id="FungiDB:CXQ85_004829"/>
<keyword evidence="2" id="KW-1185">Reference proteome</keyword>
<dbReference type="GeneID" id="37010159"/>
<evidence type="ECO:0000313" key="1">
    <source>
        <dbReference type="EMBL" id="PVH22159.1"/>
    </source>
</evidence>
<organism evidence="1 2">
    <name type="scientific">Candidozyma haemuli</name>
    <dbReference type="NCBI Taxonomy" id="45357"/>
    <lineage>
        <taxon>Eukaryota</taxon>
        <taxon>Fungi</taxon>
        <taxon>Dikarya</taxon>
        <taxon>Ascomycota</taxon>
        <taxon>Saccharomycotina</taxon>
        <taxon>Pichiomycetes</taxon>
        <taxon>Metschnikowiaceae</taxon>
        <taxon>Candidozyma</taxon>
    </lineage>
</organism>
<dbReference type="Proteomes" id="UP000244309">
    <property type="component" value="Unassembled WGS sequence"/>
</dbReference>
<dbReference type="EMBL" id="PKFO01000006">
    <property type="protein sequence ID" value="PVH22159.1"/>
    <property type="molecule type" value="Genomic_DNA"/>
</dbReference>
<sequence length="706" mass="81273">MPITFVTCAPVYMPPLFEHIDTFYVLEKGDKNISQPISQALSEQVQKRTSTYVSHCTQGFDVSNEHYQVSEFKFRRGGRGAPPWGDENWQAACFKAGVDKFGSGPNFEEKVPMLVYAVIDYRSLSDMYQKASKKNGTIGGDCVFEVNDSRHLFSGSTYPMTHDLWGLQLQRNMKQLNNRRLRYRMKLEANFIKPASFSQSDNHKIILPGTNVADVLSLGLKFSRTIFGPSKSDVFTVHKVTVALKELTCAPRWQGDRILLYNSSKYLREEELLNVNVKEKIHFDRIKERPCVYWLPRKLYDCQIPPIGPTFFSNTLTRSYALEIAVYFKRDGKPKPIVCSTFVEICVARKDTDFKPSIAKLETPVPWENKPHRTLICTETFARSSFVPHYIGKSCFENSWSDNAYIHGYLTKCFITNTGVLAVTKVDVFGYRSSDEKLLKRVRERNTHMGGSNVPIDNCVSCRVLTPKEVENVDGFRSPEPYGGLFVKAGWQYQEAPLSFAFFDKKDKYDTHIFRAKDLFPGGFPSTWYLGLQATFTKHKYFKQSDDANVVKQDINFSEFLKLRLFYPMAFNDACHRADVQGDHEITITGVSIILRKIDGTHERGDEDTTKVYDFLVHDRVCQESFKWSEFDGCDMNDPCNVTMDVPKDLIDSKFPSVSPTIYCNSYHRRYKLKIVMDVRVRMGVWEVQRSMKVRLHINIASIHNY</sequence>
<gene>
    <name evidence="1" type="ORF">CXQ85_004829</name>
</gene>
<dbReference type="OrthoDB" id="10385249at2759"/>